<name>A0A0F9PEM6_9ZZZZ</name>
<evidence type="ECO:0000259" key="2">
    <source>
        <dbReference type="PROSITE" id="PS51819"/>
    </source>
</evidence>
<dbReference type="AlphaFoldDB" id="A0A0F9PEM6"/>
<gene>
    <name evidence="3" type="ORF">LCGC14_1147350</name>
</gene>
<sequence>MIKGLHHIGVVYKDFSKVTEKIKDLYMMSEINIVEAIVEVNTNIKELTEPLKIKIGFARLGITMIELFEPLDDKSIYSEFLETNPEGGIHHVGIMVENIDEELKKWDSKGIKRMISGILPTNRFVYYDTREMFGYVTELLDNVPPPPELLNRNK</sequence>
<protein>
    <recommendedName>
        <fullName evidence="2">VOC domain-containing protein</fullName>
    </recommendedName>
</protein>
<dbReference type="EMBL" id="LAZR01005492">
    <property type="protein sequence ID" value="KKM99495.1"/>
    <property type="molecule type" value="Genomic_DNA"/>
</dbReference>
<organism evidence="3">
    <name type="scientific">marine sediment metagenome</name>
    <dbReference type="NCBI Taxonomy" id="412755"/>
    <lineage>
        <taxon>unclassified sequences</taxon>
        <taxon>metagenomes</taxon>
        <taxon>ecological metagenomes</taxon>
    </lineage>
</organism>
<dbReference type="InterPro" id="IPR037523">
    <property type="entry name" value="VOC_core"/>
</dbReference>
<dbReference type="SUPFAM" id="SSF54593">
    <property type="entry name" value="Glyoxalase/Bleomycin resistance protein/Dihydroxybiphenyl dioxygenase"/>
    <property type="match status" value="1"/>
</dbReference>
<accession>A0A0F9PEM6</accession>
<dbReference type="InterPro" id="IPR029068">
    <property type="entry name" value="Glyas_Bleomycin-R_OHBP_Dase"/>
</dbReference>
<comment type="caution">
    <text evidence="3">The sequence shown here is derived from an EMBL/GenBank/DDBJ whole genome shotgun (WGS) entry which is preliminary data.</text>
</comment>
<dbReference type="Pfam" id="PF13669">
    <property type="entry name" value="Glyoxalase_4"/>
    <property type="match status" value="1"/>
</dbReference>
<feature type="domain" description="VOC" evidence="2">
    <location>
        <begin position="4"/>
        <end position="142"/>
    </location>
</feature>
<dbReference type="GO" id="GO:0046872">
    <property type="term" value="F:metal ion binding"/>
    <property type="evidence" value="ECO:0007669"/>
    <property type="project" value="UniProtKB-KW"/>
</dbReference>
<dbReference type="GO" id="GO:0004493">
    <property type="term" value="F:methylmalonyl-CoA epimerase activity"/>
    <property type="evidence" value="ECO:0007669"/>
    <property type="project" value="TreeGrafter"/>
</dbReference>
<dbReference type="PANTHER" id="PTHR43048:SF3">
    <property type="entry name" value="METHYLMALONYL-COA EPIMERASE, MITOCHONDRIAL"/>
    <property type="match status" value="1"/>
</dbReference>
<evidence type="ECO:0000256" key="1">
    <source>
        <dbReference type="ARBA" id="ARBA00022723"/>
    </source>
</evidence>
<dbReference type="Gene3D" id="3.10.180.10">
    <property type="entry name" value="2,3-Dihydroxybiphenyl 1,2-Dioxygenase, domain 1"/>
    <property type="match status" value="1"/>
</dbReference>
<dbReference type="PROSITE" id="PS51819">
    <property type="entry name" value="VOC"/>
    <property type="match status" value="1"/>
</dbReference>
<reference evidence="3" key="1">
    <citation type="journal article" date="2015" name="Nature">
        <title>Complex archaea that bridge the gap between prokaryotes and eukaryotes.</title>
        <authorList>
            <person name="Spang A."/>
            <person name="Saw J.H."/>
            <person name="Jorgensen S.L."/>
            <person name="Zaremba-Niedzwiedzka K."/>
            <person name="Martijn J."/>
            <person name="Lind A.E."/>
            <person name="van Eijk R."/>
            <person name="Schleper C."/>
            <person name="Guy L."/>
            <person name="Ettema T.J."/>
        </authorList>
    </citation>
    <scope>NUCLEOTIDE SEQUENCE</scope>
</reference>
<keyword evidence="1" id="KW-0479">Metal-binding</keyword>
<dbReference type="PANTHER" id="PTHR43048">
    <property type="entry name" value="METHYLMALONYL-COA EPIMERASE"/>
    <property type="match status" value="1"/>
</dbReference>
<evidence type="ECO:0000313" key="3">
    <source>
        <dbReference type="EMBL" id="KKM99495.1"/>
    </source>
</evidence>
<proteinExistence type="predicted"/>
<dbReference type="GO" id="GO:0046491">
    <property type="term" value="P:L-methylmalonyl-CoA metabolic process"/>
    <property type="evidence" value="ECO:0007669"/>
    <property type="project" value="TreeGrafter"/>
</dbReference>
<dbReference type="InterPro" id="IPR051785">
    <property type="entry name" value="MMCE/EMCE_epimerase"/>
</dbReference>